<feature type="repeat" description="TPR" evidence="1">
    <location>
        <begin position="103"/>
        <end position="136"/>
    </location>
</feature>
<dbReference type="SUPFAM" id="SSF53756">
    <property type="entry name" value="UDP-Glycosyltransferase/glycogen phosphorylase"/>
    <property type="match status" value="1"/>
</dbReference>
<gene>
    <name evidence="2" type="ORF">SAMN05192543_103582</name>
</gene>
<feature type="repeat" description="TPR" evidence="1">
    <location>
        <begin position="273"/>
        <end position="306"/>
    </location>
</feature>
<feature type="repeat" description="TPR" evidence="1">
    <location>
        <begin position="205"/>
        <end position="238"/>
    </location>
</feature>
<dbReference type="PANTHER" id="PTHR44809:SF1">
    <property type="entry name" value="PROTEIN O-MANNOSYL-TRANSFERASE TMTC1"/>
    <property type="match status" value="1"/>
</dbReference>
<dbReference type="SUPFAM" id="SSF48452">
    <property type="entry name" value="TPR-like"/>
    <property type="match status" value="2"/>
</dbReference>
<feature type="repeat" description="TPR" evidence="1">
    <location>
        <begin position="239"/>
        <end position="272"/>
    </location>
</feature>
<dbReference type="STRING" id="420953.SAMN05192543_103582"/>
<keyword evidence="3" id="KW-1185">Reference proteome</keyword>
<feature type="repeat" description="TPR" evidence="1">
    <location>
        <begin position="69"/>
        <end position="102"/>
    </location>
</feature>
<dbReference type="Pfam" id="PF14559">
    <property type="entry name" value="TPR_19"/>
    <property type="match status" value="1"/>
</dbReference>
<feature type="repeat" description="TPR" evidence="1">
    <location>
        <begin position="171"/>
        <end position="204"/>
    </location>
</feature>
<dbReference type="OrthoDB" id="9814129at2"/>
<dbReference type="Pfam" id="PF13432">
    <property type="entry name" value="TPR_16"/>
    <property type="match status" value="3"/>
</dbReference>
<dbReference type="EMBL" id="FOQU01000003">
    <property type="protein sequence ID" value="SFI55893.1"/>
    <property type="molecule type" value="Genomic_DNA"/>
</dbReference>
<accession>A0A1I3J6T5</accession>
<dbReference type="SMART" id="SM00028">
    <property type="entry name" value="TPR"/>
    <property type="match status" value="10"/>
</dbReference>
<keyword evidence="1" id="KW-0802">TPR repeat</keyword>
<dbReference type="RefSeq" id="WP_091011476.1">
    <property type="nucleotide sequence ID" value="NZ_CP041745.1"/>
</dbReference>
<evidence type="ECO:0000256" key="1">
    <source>
        <dbReference type="PROSITE-ProRule" id="PRU00339"/>
    </source>
</evidence>
<dbReference type="InterPro" id="IPR019734">
    <property type="entry name" value="TPR_rpt"/>
</dbReference>
<dbReference type="InterPro" id="IPR011990">
    <property type="entry name" value="TPR-like_helical_dom_sf"/>
</dbReference>
<organism evidence="2 3">
    <name type="scientific">Paraburkholderia megapolitana</name>
    <dbReference type="NCBI Taxonomy" id="420953"/>
    <lineage>
        <taxon>Bacteria</taxon>
        <taxon>Pseudomonadati</taxon>
        <taxon>Pseudomonadota</taxon>
        <taxon>Betaproteobacteria</taxon>
        <taxon>Burkholderiales</taxon>
        <taxon>Burkholderiaceae</taxon>
        <taxon>Paraburkholderia</taxon>
    </lineage>
</organism>
<dbReference type="Gene3D" id="1.25.40.10">
    <property type="entry name" value="Tetratricopeptide repeat domain"/>
    <property type="match status" value="3"/>
</dbReference>
<feature type="repeat" description="TPR" evidence="1">
    <location>
        <begin position="137"/>
        <end position="170"/>
    </location>
</feature>
<dbReference type="AlphaFoldDB" id="A0A1I3J6T5"/>
<evidence type="ECO:0000313" key="3">
    <source>
        <dbReference type="Proteomes" id="UP000199548"/>
    </source>
</evidence>
<dbReference type="PANTHER" id="PTHR44809">
    <property type="match status" value="1"/>
</dbReference>
<dbReference type="InterPro" id="IPR052943">
    <property type="entry name" value="TMTC_O-mannosyl-trnsfr"/>
</dbReference>
<protein>
    <submittedName>
        <fullName evidence="2">Tetratricopeptide (TPR) repeat</fullName>
    </submittedName>
</protein>
<dbReference type="PROSITE" id="PS50005">
    <property type="entry name" value="TPR"/>
    <property type="match status" value="8"/>
</dbReference>
<feature type="repeat" description="TPR" evidence="1">
    <location>
        <begin position="35"/>
        <end position="68"/>
    </location>
</feature>
<dbReference type="PROSITE" id="PS50293">
    <property type="entry name" value="TPR_REGION"/>
    <property type="match status" value="4"/>
</dbReference>
<dbReference type="Gene3D" id="3.40.50.2000">
    <property type="entry name" value="Glycogen Phosphorylase B"/>
    <property type="match status" value="1"/>
</dbReference>
<sequence length="657" mass="71644">MEPAFDRAYAAHLDGRLADAERDYRATLDADPVHVDALHLLGVLRHQQGQHAEAADLVRRAADLRPDDAALQLNLGNALKAMGQLDSAIERFRNALTLAPTFPMAHYNLGNAYAATGRHEDAADAFRKSLRLQPQDASSHNNLGNALHALGEHREAIASFRRALELRPGHAGAHNNLGMALNALNQPHEAIVEFRAALAAEPRFVAAQFNLGNTLDAIGQHREAIDAFETVLALQPNLPPALFGLGNALAALGQHAQALPRFERAVGLDPQFAFAWLSLGTAHHALGAHAAALRAFDQALRLRPELAPAHMNRALVRLTLGDFARGLPEYEWRLRVVSHADAVNASNVVNGSNAASAANGQNMLHVSAAPHPSPTSTATSAALPRWHGEPLDSRTLRVYAEQGFGDTLQFVRYVPELAQRAARVILEVQPQLIPILEPAARAWRVTLIAQGTSRPNADLHCPLPSLPLAFGTTFDTIPARAPYLTVPPAYQRKWRGSLGGHAKRKIGLAWSGRIQQQENRAMPLAALDPLFALEGIDWIVLQPDLSEEDHAALDAHPRAASIHRMGQRTGQRIVDFADTAAIVERLEAVVSIDTSIAHLTGALHRPLWLMLPFAADWRWFTDDTRSPWYPGARLVRQPRPGAWDEVVETVARALRDG</sequence>
<proteinExistence type="predicted"/>
<dbReference type="Pfam" id="PF13414">
    <property type="entry name" value="TPR_11"/>
    <property type="match status" value="1"/>
</dbReference>
<evidence type="ECO:0000313" key="2">
    <source>
        <dbReference type="EMBL" id="SFI55893.1"/>
    </source>
</evidence>
<dbReference type="Proteomes" id="UP000199548">
    <property type="component" value="Unassembled WGS sequence"/>
</dbReference>
<reference evidence="2 3" key="1">
    <citation type="submission" date="2016-10" db="EMBL/GenBank/DDBJ databases">
        <authorList>
            <person name="de Groot N.N."/>
        </authorList>
    </citation>
    <scope>NUCLEOTIDE SEQUENCE [LARGE SCALE GENOMIC DNA]</scope>
    <source>
        <strain evidence="2 3">LMG 23650</strain>
    </source>
</reference>
<name>A0A1I3J6T5_9BURK</name>